<dbReference type="InterPro" id="IPR002347">
    <property type="entry name" value="SDR_fam"/>
</dbReference>
<reference evidence="3 4" key="1">
    <citation type="journal article" date="2019" name="Int. J. Syst. Evol. Microbiol.">
        <title>The Global Catalogue of Microorganisms (GCM) 10K type strain sequencing project: providing services to taxonomists for standard genome sequencing and annotation.</title>
        <authorList>
            <consortium name="The Broad Institute Genomics Platform"/>
            <consortium name="The Broad Institute Genome Sequencing Center for Infectious Disease"/>
            <person name="Wu L."/>
            <person name="Ma J."/>
        </authorList>
    </citation>
    <scope>NUCLEOTIDE SEQUENCE [LARGE SCALE GENOMIC DNA]</scope>
    <source>
        <strain evidence="3 4">JCM 14718</strain>
    </source>
</reference>
<evidence type="ECO:0000313" key="4">
    <source>
        <dbReference type="Proteomes" id="UP001500618"/>
    </source>
</evidence>
<dbReference type="RefSeq" id="WP_344312918.1">
    <property type="nucleotide sequence ID" value="NZ_BAAANY010000020.1"/>
</dbReference>
<dbReference type="SUPFAM" id="SSF51735">
    <property type="entry name" value="NAD(P)-binding Rossmann-fold domains"/>
    <property type="match status" value="1"/>
</dbReference>
<dbReference type="CDD" id="cd05233">
    <property type="entry name" value="SDR_c"/>
    <property type="match status" value="1"/>
</dbReference>
<protein>
    <submittedName>
        <fullName evidence="3">SDR family NAD(P)-dependent oxidoreductase</fullName>
    </submittedName>
</protein>
<dbReference type="EMBL" id="BAAANY010000020">
    <property type="protein sequence ID" value="GAA1694807.1"/>
    <property type="molecule type" value="Genomic_DNA"/>
</dbReference>
<keyword evidence="2" id="KW-0560">Oxidoreductase</keyword>
<evidence type="ECO:0000256" key="1">
    <source>
        <dbReference type="ARBA" id="ARBA00006484"/>
    </source>
</evidence>
<name>A0ABN2HXD9_9ACTN</name>
<evidence type="ECO:0000256" key="2">
    <source>
        <dbReference type="ARBA" id="ARBA00023002"/>
    </source>
</evidence>
<dbReference type="InterPro" id="IPR036291">
    <property type="entry name" value="NAD(P)-bd_dom_sf"/>
</dbReference>
<dbReference type="Gene3D" id="3.40.50.720">
    <property type="entry name" value="NAD(P)-binding Rossmann-like Domain"/>
    <property type="match status" value="1"/>
</dbReference>
<keyword evidence="4" id="KW-1185">Reference proteome</keyword>
<gene>
    <name evidence="3" type="ORF">GCM10009765_50080</name>
</gene>
<dbReference type="Pfam" id="PF13561">
    <property type="entry name" value="adh_short_C2"/>
    <property type="match status" value="1"/>
</dbReference>
<proteinExistence type="inferred from homology"/>
<dbReference type="PANTHER" id="PTHR43669:SF3">
    <property type="entry name" value="ALCOHOL DEHYDROGENASE, PUTATIVE (AFU_ORTHOLOGUE AFUA_3G03445)-RELATED"/>
    <property type="match status" value="1"/>
</dbReference>
<comment type="caution">
    <text evidence="3">The sequence shown here is derived from an EMBL/GenBank/DDBJ whole genome shotgun (WGS) entry which is preliminary data.</text>
</comment>
<comment type="similarity">
    <text evidence="1">Belongs to the short-chain dehydrogenases/reductases (SDR) family.</text>
</comment>
<accession>A0ABN2HXD9</accession>
<dbReference type="PANTHER" id="PTHR43669">
    <property type="entry name" value="5-KETO-D-GLUCONATE 5-REDUCTASE"/>
    <property type="match status" value="1"/>
</dbReference>
<dbReference type="Proteomes" id="UP001500618">
    <property type="component" value="Unassembled WGS sequence"/>
</dbReference>
<evidence type="ECO:0000313" key="3">
    <source>
        <dbReference type="EMBL" id="GAA1694807.1"/>
    </source>
</evidence>
<sequence length="265" mass="27389">MTSAALRRYDGRTVFIAGAAHGIGRAIAHRLAAEGAALVIADMDSEGADAVVAELAGSEALAVHCDVRDRESVRAGVAAAVDRFGGFGVLVTNAYSASSVPFEDLTDEDWNRDLDPTLNGAVRTIQAAIPHLIASPYGGAVVSIGSVNGLAAFGGLAYSAAKAGLVNVTRNLAVMYGGKGVRFNVVAPGTVRTRVWTDRGPERLAFVEQAKRHYPLGRVGEPEDIAAAVAFLGSDDAAWITGVALPVDGGIMTGPLMQMFGTDPI</sequence>
<organism evidence="3 4">
    <name type="scientific">Fodinicola feengrottensis</name>
    <dbReference type="NCBI Taxonomy" id="435914"/>
    <lineage>
        <taxon>Bacteria</taxon>
        <taxon>Bacillati</taxon>
        <taxon>Actinomycetota</taxon>
        <taxon>Actinomycetes</taxon>
        <taxon>Mycobacteriales</taxon>
        <taxon>Fodinicola</taxon>
    </lineage>
</organism>
<dbReference type="PRINTS" id="PR00080">
    <property type="entry name" value="SDRFAMILY"/>
</dbReference>
<dbReference type="PRINTS" id="PR00081">
    <property type="entry name" value="GDHRDH"/>
</dbReference>